<dbReference type="RefSeq" id="XP_040733121.1">
    <property type="nucleotide sequence ID" value="XM_040877002.1"/>
</dbReference>
<organism evidence="7 8">
    <name type="scientific">Talaromyces amestolkiae</name>
    <dbReference type="NCBI Taxonomy" id="1196081"/>
    <lineage>
        <taxon>Eukaryota</taxon>
        <taxon>Fungi</taxon>
        <taxon>Dikarya</taxon>
        <taxon>Ascomycota</taxon>
        <taxon>Pezizomycotina</taxon>
        <taxon>Eurotiomycetes</taxon>
        <taxon>Eurotiomycetidae</taxon>
        <taxon>Eurotiales</taxon>
        <taxon>Trichocomaceae</taxon>
        <taxon>Talaromyces</taxon>
        <taxon>Talaromyces sect. Talaromyces</taxon>
    </lineage>
</organism>
<name>A0A364KYI2_TALAM</name>
<dbReference type="OrthoDB" id="4216037at2759"/>
<sequence length="116" mass="12667">MSSKDYAIDADMHRDPAPSTNHLERLTTAGGHTNDRSQIPLPVVHRTFANPSPLGLISFAADIFLISVYGLHARGIQSPNAMIGMLVFFGGTCQFIAGIMEFITGNTVLSFRFWVV</sequence>
<keyword evidence="4 6" id="KW-1133">Transmembrane helix</keyword>
<dbReference type="Proteomes" id="UP000249363">
    <property type="component" value="Unassembled WGS sequence"/>
</dbReference>
<evidence type="ECO:0000256" key="6">
    <source>
        <dbReference type="SAM" id="Phobius"/>
    </source>
</evidence>
<comment type="caution">
    <text evidence="7">The sequence shown here is derived from an EMBL/GenBank/DDBJ whole genome shotgun (WGS) entry which is preliminary data.</text>
</comment>
<dbReference type="Pfam" id="PF01184">
    <property type="entry name" value="Gpr1_Fun34_YaaH"/>
    <property type="match status" value="1"/>
</dbReference>
<comment type="similarity">
    <text evidence="2">Belongs to the acetate uptake transporter (AceTr) (TC 2.A.96) family.</text>
</comment>
<evidence type="ECO:0000256" key="1">
    <source>
        <dbReference type="ARBA" id="ARBA00004141"/>
    </source>
</evidence>
<dbReference type="InterPro" id="IPR000791">
    <property type="entry name" value="Gpr1/Fun34/SatP-like"/>
</dbReference>
<evidence type="ECO:0000256" key="5">
    <source>
        <dbReference type="ARBA" id="ARBA00023136"/>
    </source>
</evidence>
<keyword evidence="3 6" id="KW-0812">Transmembrane</keyword>
<protein>
    <submittedName>
        <fullName evidence="7">Uncharacterized protein</fullName>
    </submittedName>
</protein>
<dbReference type="GeneID" id="63793833"/>
<evidence type="ECO:0000256" key="3">
    <source>
        <dbReference type="ARBA" id="ARBA00022692"/>
    </source>
</evidence>
<dbReference type="GO" id="GO:0005886">
    <property type="term" value="C:plasma membrane"/>
    <property type="evidence" value="ECO:0007669"/>
    <property type="project" value="TreeGrafter"/>
</dbReference>
<reference evidence="7 8" key="1">
    <citation type="journal article" date="2017" name="Biotechnol. Biofuels">
        <title>Differential beta-glucosidase expression as a function of carbon source availability in Talaromyces amestolkiae: a genomic and proteomic approach.</title>
        <authorList>
            <person name="de Eugenio L.I."/>
            <person name="Mendez-Liter J.A."/>
            <person name="Nieto-Dominguez M."/>
            <person name="Alonso L."/>
            <person name="Gil-Munoz J."/>
            <person name="Barriuso J."/>
            <person name="Prieto A."/>
            <person name="Martinez M.J."/>
        </authorList>
    </citation>
    <scope>NUCLEOTIDE SEQUENCE [LARGE SCALE GENOMIC DNA]</scope>
    <source>
        <strain evidence="7 8">CIB</strain>
    </source>
</reference>
<evidence type="ECO:0000313" key="7">
    <source>
        <dbReference type="EMBL" id="RAO68605.1"/>
    </source>
</evidence>
<dbReference type="EMBL" id="MIKG01000008">
    <property type="protein sequence ID" value="RAO68605.1"/>
    <property type="molecule type" value="Genomic_DNA"/>
</dbReference>
<dbReference type="PANTHER" id="PTHR31123:SF1">
    <property type="entry name" value="ACCUMULATION OF DYADS PROTEIN 2-RELATED"/>
    <property type="match status" value="1"/>
</dbReference>
<gene>
    <name evidence="7" type="ORF">BHQ10_004617</name>
</gene>
<dbReference type="PANTHER" id="PTHR31123">
    <property type="entry name" value="ACCUMULATION OF DYADS PROTEIN 2-RELATED"/>
    <property type="match status" value="1"/>
</dbReference>
<proteinExistence type="inferred from homology"/>
<evidence type="ECO:0000313" key="8">
    <source>
        <dbReference type="Proteomes" id="UP000249363"/>
    </source>
</evidence>
<accession>A0A364KYI2</accession>
<feature type="transmembrane region" description="Helical" evidence="6">
    <location>
        <begin position="83"/>
        <end position="103"/>
    </location>
</feature>
<dbReference type="AlphaFoldDB" id="A0A364KYI2"/>
<keyword evidence="8" id="KW-1185">Reference proteome</keyword>
<comment type="subcellular location">
    <subcellularLocation>
        <location evidence="1">Membrane</location>
        <topology evidence="1">Multi-pass membrane protein</topology>
    </subcellularLocation>
</comment>
<evidence type="ECO:0000256" key="2">
    <source>
        <dbReference type="ARBA" id="ARBA00005587"/>
    </source>
</evidence>
<feature type="transmembrane region" description="Helical" evidence="6">
    <location>
        <begin position="54"/>
        <end position="71"/>
    </location>
</feature>
<dbReference type="STRING" id="1196081.A0A364KYI2"/>
<keyword evidence="5 6" id="KW-0472">Membrane</keyword>
<dbReference type="InterPro" id="IPR051633">
    <property type="entry name" value="AceTr"/>
</dbReference>
<evidence type="ECO:0000256" key="4">
    <source>
        <dbReference type="ARBA" id="ARBA00022989"/>
    </source>
</evidence>
<dbReference type="GO" id="GO:0015123">
    <property type="term" value="F:acetate transmembrane transporter activity"/>
    <property type="evidence" value="ECO:0007669"/>
    <property type="project" value="TreeGrafter"/>
</dbReference>